<evidence type="ECO:0000256" key="1">
    <source>
        <dbReference type="ARBA" id="ARBA00008335"/>
    </source>
</evidence>
<accession>A0ABQ9TQC6</accession>
<keyword evidence="2 6" id="KW-0812">Transmembrane</keyword>
<evidence type="ECO:0000256" key="4">
    <source>
        <dbReference type="ARBA" id="ARBA00023136"/>
    </source>
</evidence>
<dbReference type="Proteomes" id="UP001266305">
    <property type="component" value="Unassembled WGS sequence"/>
</dbReference>
<evidence type="ECO:0000313" key="7">
    <source>
        <dbReference type="EMBL" id="KAK2086377.1"/>
    </source>
</evidence>
<sequence length="103" mass="11498">MSERSQEHCGSRPVHGVARGSQSCGLQGPDAVWRRRLLAVGVVVTFLVLLIFSYNVVFLFVGTASLGLFLSSTFPSMLAYTEDSLQYKEDNSRERKNVRIKCI</sequence>
<organism evidence="7 8">
    <name type="scientific">Saguinus oedipus</name>
    <name type="common">Cotton-top tamarin</name>
    <name type="synonym">Oedipomidas oedipus</name>
    <dbReference type="NCBI Taxonomy" id="9490"/>
    <lineage>
        <taxon>Eukaryota</taxon>
        <taxon>Metazoa</taxon>
        <taxon>Chordata</taxon>
        <taxon>Craniata</taxon>
        <taxon>Vertebrata</taxon>
        <taxon>Euteleostomi</taxon>
        <taxon>Mammalia</taxon>
        <taxon>Eutheria</taxon>
        <taxon>Euarchontoglires</taxon>
        <taxon>Primates</taxon>
        <taxon>Haplorrhini</taxon>
        <taxon>Platyrrhini</taxon>
        <taxon>Cebidae</taxon>
        <taxon>Callitrichinae</taxon>
        <taxon>Saguinus</taxon>
    </lineage>
</organism>
<reference evidence="7 8" key="1">
    <citation type="submission" date="2023-05" db="EMBL/GenBank/DDBJ databases">
        <title>B98-5 Cell Line De Novo Hybrid Assembly: An Optical Mapping Approach.</title>
        <authorList>
            <person name="Kananen K."/>
            <person name="Auerbach J.A."/>
            <person name="Kautto E."/>
            <person name="Blachly J.S."/>
        </authorList>
    </citation>
    <scope>NUCLEOTIDE SEQUENCE [LARGE SCALE GENOMIC DNA]</scope>
    <source>
        <strain evidence="7">B95-8</strain>
        <tissue evidence="7">Cell line</tissue>
    </source>
</reference>
<comment type="caution">
    <text evidence="7">The sequence shown here is derived from an EMBL/GenBank/DDBJ whole genome shotgun (WGS) entry which is preliminary data.</text>
</comment>
<evidence type="ECO:0000313" key="8">
    <source>
        <dbReference type="Proteomes" id="UP001266305"/>
    </source>
</evidence>
<feature type="transmembrane region" description="Helical" evidence="6">
    <location>
        <begin position="37"/>
        <end position="70"/>
    </location>
</feature>
<protein>
    <recommendedName>
        <fullName evidence="9">Vesicle transport protein</fullName>
    </recommendedName>
</protein>
<proteinExistence type="inferred from homology"/>
<keyword evidence="8" id="KW-1185">Reference proteome</keyword>
<evidence type="ECO:0000256" key="3">
    <source>
        <dbReference type="ARBA" id="ARBA00022989"/>
    </source>
</evidence>
<feature type="compositionally biased region" description="Basic and acidic residues" evidence="5">
    <location>
        <begin position="1"/>
        <end position="10"/>
    </location>
</feature>
<keyword evidence="4 6" id="KW-0472">Membrane</keyword>
<evidence type="ECO:0000256" key="6">
    <source>
        <dbReference type="SAM" id="Phobius"/>
    </source>
</evidence>
<evidence type="ECO:0000256" key="5">
    <source>
        <dbReference type="SAM" id="MobiDB-lite"/>
    </source>
</evidence>
<evidence type="ECO:0008006" key="9">
    <source>
        <dbReference type="Google" id="ProtNLM"/>
    </source>
</evidence>
<dbReference type="PANTHER" id="PTHR23121">
    <property type="entry name" value="SODIUM-DEPENDENT GLUCOSE TRANSPORTER 1"/>
    <property type="match status" value="1"/>
</dbReference>
<gene>
    <name evidence="7" type="ORF">P7K49_035802</name>
</gene>
<dbReference type="EMBL" id="JASSZA010000020">
    <property type="protein sequence ID" value="KAK2086377.1"/>
    <property type="molecule type" value="Genomic_DNA"/>
</dbReference>
<evidence type="ECO:0000256" key="2">
    <source>
        <dbReference type="ARBA" id="ARBA00022692"/>
    </source>
</evidence>
<keyword evidence="3 6" id="KW-1133">Transmembrane helix</keyword>
<feature type="region of interest" description="Disordered" evidence="5">
    <location>
        <begin position="1"/>
        <end position="25"/>
    </location>
</feature>
<comment type="similarity">
    <text evidence="1">Belongs to the major facilitator superfamily.</text>
</comment>
<name>A0ABQ9TQC6_SAGOE</name>
<dbReference type="PANTHER" id="PTHR23121:SF10">
    <property type="entry name" value="MAJOR FACILITATOR SUPERFAMILY DOMAIN-CONTAINING PROTEIN 4A"/>
    <property type="match status" value="1"/>
</dbReference>